<dbReference type="GO" id="GO:0009314">
    <property type="term" value="P:response to radiation"/>
    <property type="evidence" value="ECO:0007669"/>
    <property type="project" value="UniProtKB-ARBA"/>
</dbReference>
<evidence type="ECO:0000256" key="7">
    <source>
        <dbReference type="ARBA" id="ARBA00034617"/>
    </source>
</evidence>
<protein>
    <recommendedName>
        <fullName evidence="8">DNA 3'-5' helicase</fullName>
        <ecNumber evidence="8">5.6.2.4</ecNumber>
    </recommendedName>
    <alternativeName>
        <fullName evidence="9">DNA 3'-5' helicase II</fullName>
    </alternativeName>
</protein>
<evidence type="ECO:0000256" key="10">
    <source>
        <dbReference type="ARBA" id="ARBA00048988"/>
    </source>
</evidence>
<evidence type="ECO:0000256" key="11">
    <source>
        <dbReference type="PROSITE-ProRule" id="PRU00560"/>
    </source>
</evidence>
<evidence type="ECO:0000313" key="13">
    <source>
        <dbReference type="EMBL" id="HAR53224.1"/>
    </source>
</evidence>
<dbReference type="GO" id="GO:0033202">
    <property type="term" value="C:DNA helicase complex"/>
    <property type="evidence" value="ECO:0007669"/>
    <property type="project" value="TreeGrafter"/>
</dbReference>
<keyword evidence="5" id="KW-0238">DNA-binding</keyword>
<evidence type="ECO:0000256" key="6">
    <source>
        <dbReference type="ARBA" id="ARBA00023235"/>
    </source>
</evidence>
<accession>A0A348WFB2</accession>
<reference evidence="13 14" key="1">
    <citation type="journal article" date="2018" name="Nat. Biotechnol.">
        <title>A standardized bacterial taxonomy based on genome phylogeny substantially revises the tree of life.</title>
        <authorList>
            <person name="Parks D.H."/>
            <person name="Chuvochina M."/>
            <person name="Waite D.W."/>
            <person name="Rinke C."/>
            <person name="Skarshewski A."/>
            <person name="Chaumeil P.A."/>
            <person name="Hugenholtz P."/>
        </authorList>
    </citation>
    <scope>NUCLEOTIDE SEQUENCE [LARGE SCALE GENOMIC DNA]</scope>
    <source>
        <strain evidence="13">UBA9169</strain>
    </source>
</reference>
<dbReference type="Gene3D" id="1.10.10.160">
    <property type="match status" value="1"/>
</dbReference>
<evidence type="ECO:0000259" key="12">
    <source>
        <dbReference type="PROSITE" id="PS51198"/>
    </source>
</evidence>
<dbReference type="GO" id="GO:0005829">
    <property type="term" value="C:cytosol"/>
    <property type="evidence" value="ECO:0007669"/>
    <property type="project" value="TreeGrafter"/>
</dbReference>
<dbReference type="EC" id="5.6.2.4" evidence="8"/>
<dbReference type="GO" id="GO:0043138">
    <property type="term" value="F:3'-5' DNA helicase activity"/>
    <property type="evidence" value="ECO:0007669"/>
    <property type="project" value="UniProtKB-EC"/>
</dbReference>
<dbReference type="SUPFAM" id="SSF52540">
    <property type="entry name" value="P-loop containing nucleoside triphosphate hydrolases"/>
    <property type="match status" value="1"/>
</dbReference>
<comment type="caution">
    <text evidence="13">The sequence shown here is derived from an EMBL/GenBank/DDBJ whole genome shotgun (WGS) entry which is preliminary data.</text>
</comment>
<dbReference type="GO" id="GO:0003677">
    <property type="term" value="F:DNA binding"/>
    <property type="evidence" value="ECO:0007669"/>
    <property type="project" value="UniProtKB-KW"/>
</dbReference>
<evidence type="ECO:0000256" key="4">
    <source>
        <dbReference type="ARBA" id="ARBA00022840"/>
    </source>
</evidence>
<dbReference type="Proteomes" id="UP000264719">
    <property type="component" value="Unassembled WGS sequence"/>
</dbReference>
<dbReference type="GO" id="GO:0005524">
    <property type="term" value="F:ATP binding"/>
    <property type="evidence" value="ECO:0007669"/>
    <property type="project" value="UniProtKB-UniRule"/>
</dbReference>
<dbReference type="InterPro" id="IPR000212">
    <property type="entry name" value="DNA_helicase_UvrD/REP"/>
</dbReference>
<keyword evidence="3 11" id="KW-0347">Helicase</keyword>
<dbReference type="AlphaFoldDB" id="A0A348WFB2"/>
<dbReference type="GO" id="GO:0000725">
    <property type="term" value="P:recombinational repair"/>
    <property type="evidence" value="ECO:0007669"/>
    <property type="project" value="TreeGrafter"/>
</dbReference>
<gene>
    <name evidence="13" type="ORF">DCS45_15310</name>
</gene>
<evidence type="ECO:0000256" key="9">
    <source>
        <dbReference type="ARBA" id="ARBA00034923"/>
    </source>
</evidence>
<dbReference type="GO" id="GO:0016787">
    <property type="term" value="F:hydrolase activity"/>
    <property type="evidence" value="ECO:0007669"/>
    <property type="project" value="UniProtKB-UniRule"/>
</dbReference>
<feature type="non-terminal residue" evidence="13">
    <location>
        <position position="251"/>
    </location>
</feature>
<evidence type="ECO:0000256" key="3">
    <source>
        <dbReference type="ARBA" id="ARBA00022806"/>
    </source>
</evidence>
<dbReference type="PANTHER" id="PTHR11070:SF2">
    <property type="entry name" value="ATP-DEPENDENT DNA HELICASE SRS2"/>
    <property type="match status" value="1"/>
</dbReference>
<evidence type="ECO:0000313" key="14">
    <source>
        <dbReference type="Proteomes" id="UP000264719"/>
    </source>
</evidence>
<dbReference type="InterPro" id="IPR014016">
    <property type="entry name" value="UvrD-like_ATP-bd"/>
</dbReference>
<dbReference type="CDD" id="cd17932">
    <property type="entry name" value="DEXQc_UvrD"/>
    <property type="match status" value="1"/>
</dbReference>
<evidence type="ECO:0000256" key="2">
    <source>
        <dbReference type="ARBA" id="ARBA00022801"/>
    </source>
</evidence>
<dbReference type="PANTHER" id="PTHR11070">
    <property type="entry name" value="UVRD / RECB / PCRA DNA HELICASE FAMILY MEMBER"/>
    <property type="match status" value="1"/>
</dbReference>
<evidence type="ECO:0000256" key="5">
    <source>
        <dbReference type="ARBA" id="ARBA00023125"/>
    </source>
</evidence>
<feature type="binding site" evidence="11">
    <location>
        <begin position="50"/>
        <end position="57"/>
    </location>
    <ligand>
        <name>ATP</name>
        <dbReference type="ChEBI" id="CHEBI:30616"/>
    </ligand>
</feature>
<organism evidence="13 14">
    <name type="scientific">Roseovarius nubinhibens</name>
    <dbReference type="NCBI Taxonomy" id="314263"/>
    <lineage>
        <taxon>Bacteria</taxon>
        <taxon>Pseudomonadati</taxon>
        <taxon>Pseudomonadota</taxon>
        <taxon>Alphaproteobacteria</taxon>
        <taxon>Rhodobacterales</taxon>
        <taxon>Roseobacteraceae</taxon>
        <taxon>Roseovarius</taxon>
    </lineage>
</organism>
<sequence length="251" mass="28490">MSDFSESDAFDGASLSARAMAARPRLYLDGLNPQQREAVERLDGPVLMLAGAGTGKTKALMARVAHIYTTGRAQSHEILAVTFTNKAAKEMKLRLEKTPFSLREPIRWLGTFHSICVKLLRRHAELVGLKSNFTILDTDDQLRLLKQLVQAAGIDDKRWPARQLAGVIDQWKNRAWTPDRVPASEASAYDGKGVALYTLYQTRLRELNAVDFGDLLLHMVVIFQSHQDILDRYQRWFRYILVDEYQDTNVA</sequence>
<proteinExistence type="predicted"/>
<dbReference type="FunFam" id="1.10.10.160:FF:000001">
    <property type="entry name" value="ATP-dependent DNA helicase"/>
    <property type="match status" value="1"/>
</dbReference>
<evidence type="ECO:0000256" key="1">
    <source>
        <dbReference type="ARBA" id="ARBA00022741"/>
    </source>
</evidence>
<dbReference type="InterPro" id="IPR013986">
    <property type="entry name" value="DExx_box_DNA_helicase_dom_sf"/>
</dbReference>
<dbReference type="Gene3D" id="3.40.50.300">
    <property type="entry name" value="P-loop containing nucleotide triphosphate hydrolases"/>
    <property type="match status" value="1"/>
</dbReference>
<dbReference type="Pfam" id="PF00580">
    <property type="entry name" value="UvrD-helicase"/>
    <property type="match status" value="1"/>
</dbReference>
<dbReference type="PROSITE" id="PS51198">
    <property type="entry name" value="UVRD_HELICASE_ATP_BIND"/>
    <property type="match status" value="1"/>
</dbReference>
<keyword evidence="4 11" id="KW-0067">ATP-binding</keyword>
<name>A0A348WFB2_9RHOB</name>
<keyword evidence="1 11" id="KW-0547">Nucleotide-binding</keyword>
<dbReference type="InterPro" id="IPR027417">
    <property type="entry name" value="P-loop_NTPase"/>
</dbReference>
<evidence type="ECO:0000256" key="8">
    <source>
        <dbReference type="ARBA" id="ARBA00034808"/>
    </source>
</evidence>
<feature type="domain" description="UvrD-like helicase ATP-binding" evidence="12">
    <location>
        <begin position="29"/>
        <end position="251"/>
    </location>
</feature>
<keyword evidence="2 11" id="KW-0378">Hydrolase</keyword>
<keyword evidence="6" id="KW-0413">Isomerase</keyword>
<dbReference type="EMBL" id="DMVW01000145">
    <property type="protein sequence ID" value="HAR53224.1"/>
    <property type="molecule type" value="Genomic_DNA"/>
</dbReference>
<comment type="catalytic activity">
    <reaction evidence="7">
        <text>Couples ATP hydrolysis with the unwinding of duplex DNA by translocating in the 3'-5' direction.</text>
        <dbReference type="EC" id="5.6.2.4"/>
    </reaction>
</comment>
<comment type="catalytic activity">
    <reaction evidence="10">
        <text>ATP + H2O = ADP + phosphate + H(+)</text>
        <dbReference type="Rhea" id="RHEA:13065"/>
        <dbReference type="ChEBI" id="CHEBI:15377"/>
        <dbReference type="ChEBI" id="CHEBI:15378"/>
        <dbReference type="ChEBI" id="CHEBI:30616"/>
        <dbReference type="ChEBI" id="CHEBI:43474"/>
        <dbReference type="ChEBI" id="CHEBI:456216"/>
        <dbReference type="EC" id="5.6.2.4"/>
    </reaction>
</comment>